<gene>
    <name evidence="2" type="ORF">NFRAN_1701</name>
</gene>
<dbReference type="Pfam" id="PF18822">
    <property type="entry name" value="CdvA"/>
    <property type="match status" value="1"/>
</dbReference>
<accession>A0A484I9W1</accession>
<dbReference type="KEGG" id="nfn:NFRAN_1701"/>
<evidence type="ECO:0000313" key="2">
    <source>
        <dbReference type="EMBL" id="VFJ14023.1"/>
    </source>
</evidence>
<evidence type="ECO:0000259" key="1">
    <source>
        <dbReference type="Pfam" id="PF18822"/>
    </source>
</evidence>
<evidence type="ECO:0000313" key="3">
    <source>
        <dbReference type="Proteomes" id="UP000294299"/>
    </source>
</evidence>
<keyword evidence="3" id="KW-1185">Reference proteome</keyword>
<dbReference type="RefSeq" id="WP_134484171.1">
    <property type="nucleotide sequence ID" value="NZ_LR216287.1"/>
</dbReference>
<organism evidence="2 3">
    <name type="scientific">Candidatus Nitrosocosmicus franklandianus</name>
    <dbReference type="NCBI Taxonomy" id="1798806"/>
    <lineage>
        <taxon>Archaea</taxon>
        <taxon>Nitrososphaerota</taxon>
        <taxon>Nitrososphaeria</taxon>
        <taxon>Nitrososphaerales</taxon>
        <taxon>Nitrososphaeraceae</taxon>
        <taxon>Candidatus Nitrosocosmicus</taxon>
    </lineage>
</organism>
<sequence>MSELKLEFVSKKVKDMYGTYIGKVVGIITDIEGSIESVSVDCGSSGVKNLPYEQLLVQGDYVIFIPRWRLDAQKLLREKSLTLKRIKALQEIVADNDSMKDDAELIYLKYEKRLDDLGDSTKEIIERLNQRISEIDMESKRINSILFDAKLQYKSNEITEDIYQQITMHTNELIEHVNLEKTEINNIINKLTQQTVDNTATTNNNDQLTVQTDDKEEVIEYNVQKTDHESEQTINYDHDIQQEQQREIGTDTERTEESSNEVASYVEASMENTINNQDTTHIMATNN</sequence>
<dbReference type="EMBL" id="LR216287">
    <property type="protein sequence ID" value="VFJ14023.1"/>
    <property type="molecule type" value="Genomic_DNA"/>
</dbReference>
<dbReference type="GeneID" id="39421025"/>
<protein>
    <recommendedName>
        <fullName evidence="1">CdvA-like coiled-coil domain-containing protein</fullName>
    </recommendedName>
</protein>
<reference evidence="2 3" key="1">
    <citation type="submission" date="2019-02" db="EMBL/GenBank/DDBJ databases">
        <authorList>
            <person name="Lehtovirta-Morley E L."/>
        </authorList>
    </citation>
    <scope>NUCLEOTIDE SEQUENCE [LARGE SCALE GENOMIC DNA]</scope>
    <source>
        <strain evidence="2">NFRAN1</strain>
    </source>
</reference>
<proteinExistence type="predicted"/>
<dbReference type="InterPro" id="IPR041461">
    <property type="entry name" value="CdvA_CC"/>
</dbReference>
<dbReference type="Proteomes" id="UP000294299">
    <property type="component" value="Chromosome NFRAN"/>
</dbReference>
<name>A0A484I9W1_9ARCH</name>
<dbReference type="OrthoDB" id="12104at2157"/>
<feature type="domain" description="CdvA-like coiled-coil" evidence="1">
    <location>
        <begin position="84"/>
        <end position="198"/>
    </location>
</feature>
<dbReference type="AlphaFoldDB" id="A0A484I9W1"/>